<keyword evidence="2" id="KW-1185">Reference proteome</keyword>
<proteinExistence type="predicted"/>
<evidence type="ECO:0000313" key="2">
    <source>
        <dbReference type="Proteomes" id="UP000254866"/>
    </source>
</evidence>
<evidence type="ECO:0000313" key="1">
    <source>
        <dbReference type="EMBL" id="RDL38093.1"/>
    </source>
</evidence>
<dbReference type="GeneID" id="43598375"/>
<dbReference type="EMBL" id="NPIC01000003">
    <property type="protein sequence ID" value="RDL38093.1"/>
    <property type="molecule type" value="Genomic_DNA"/>
</dbReference>
<name>A0A370TRG2_9HELO</name>
<accession>A0A370TRG2</accession>
<gene>
    <name evidence="1" type="ORF">BP5553_05526</name>
</gene>
<dbReference type="RefSeq" id="XP_031870749.1">
    <property type="nucleotide sequence ID" value="XM_032014149.1"/>
</dbReference>
<dbReference type="Proteomes" id="UP000254866">
    <property type="component" value="Unassembled WGS sequence"/>
</dbReference>
<comment type="caution">
    <text evidence="1">The sequence shown here is derived from an EMBL/GenBank/DDBJ whole genome shotgun (WGS) entry which is preliminary data.</text>
</comment>
<organism evidence="1 2">
    <name type="scientific">Venustampulla echinocandica</name>
    <dbReference type="NCBI Taxonomy" id="2656787"/>
    <lineage>
        <taxon>Eukaryota</taxon>
        <taxon>Fungi</taxon>
        <taxon>Dikarya</taxon>
        <taxon>Ascomycota</taxon>
        <taxon>Pezizomycotina</taxon>
        <taxon>Leotiomycetes</taxon>
        <taxon>Helotiales</taxon>
        <taxon>Pleuroascaceae</taxon>
        <taxon>Venustampulla</taxon>
    </lineage>
</organism>
<sequence>MVPMDTALLLDLVHRNVDSTQQRVHPEYATSDIWDLVRSRPELVRREHTDLPADWLSCRAPSEQSTTAAIVLTITVTNISAAFPTVYMPTCAGNGRDHAFQAAGNQDMKVSGLRGSRRHIRRIPSRVYTQ</sequence>
<protein>
    <submittedName>
        <fullName evidence="1">Uncharacterized protein</fullName>
    </submittedName>
</protein>
<reference evidence="1 2" key="1">
    <citation type="journal article" date="2018" name="IMA Fungus">
        <title>IMA Genome-F 9: Draft genome sequence of Annulohypoxylon stygium, Aspergillus mulundensis, Berkeleyomyces basicola (syn. Thielaviopsis basicola), Ceratocystis smalleyi, two Cercospora beticola strains, Coleophoma cylindrospora, Fusarium fracticaudum, Phialophora cf. hyalina, and Morchella septimelata.</title>
        <authorList>
            <person name="Wingfield B.D."/>
            <person name="Bills G.F."/>
            <person name="Dong Y."/>
            <person name="Huang W."/>
            <person name="Nel W.J."/>
            <person name="Swalarsk-Parry B.S."/>
            <person name="Vaghefi N."/>
            <person name="Wilken P.M."/>
            <person name="An Z."/>
            <person name="de Beer Z.W."/>
            <person name="De Vos L."/>
            <person name="Chen L."/>
            <person name="Duong T.A."/>
            <person name="Gao Y."/>
            <person name="Hammerbacher A."/>
            <person name="Kikkert J.R."/>
            <person name="Li Y."/>
            <person name="Li H."/>
            <person name="Li K."/>
            <person name="Li Q."/>
            <person name="Liu X."/>
            <person name="Ma X."/>
            <person name="Naidoo K."/>
            <person name="Pethybridge S.J."/>
            <person name="Sun J."/>
            <person name="Steenkamp E.T."/>
            <person name="van der Nest M.A."/>
            <person name="van Wyk S."/>
            <person name="Wingfield M.J."/>
            <person name="Xiong C."/>
            <person name="Yue Q."/>
            <person name="Zhang X."/>
        </authorList>
    </citation>
    <scope>NUCLEOTIDE SEQUENCE [LARGE SCALE GENOMIC DNA]</scope>
    <source>
        <strain evidence="1 2">BP 5553</strain>
    </source>
</reference>
<dbReference type="AlphaFoldDB" id="A0A370TRG2"/>